<evidence type="ECO:0000313" key="9">
    <source>
        <dbReference type="Proteomes" id="UP000547528"/>
    </source>
</evidence>
<keyword evidence="3 6" id="KW-0812">Transmembrane</keyword>
<name>A0A7W5TQN8_9MICC</name>
<comment type="subcellular location">
    <subcellularLocation>
        <location evidence="1">Cell membrane</location>
        <topology evidence="1">Multi-pass membrane protein</topology>
    </subcellularLocation>
</comment>
<dbReference type="RefSeq" id="WP_183358373.1">
    <property type="nucleotide sequence ID" value="NZ_BAABKR010000011.1"/>
</dbReference>
<evidence type="ECO:0000256" key="2">
    <source>
        <dbReference type="ARBA" id="ARBA00022475"/>
    </source>
</evidence>
<evidence type="ECO:0000256" key="3">
    <source>
        <dbReference type="ARBA" id="ARBA00022692"/>
    </source>
</evidence>
<evidence type="ECO:0000256" key="6">
    <source>
        <dbReference type="SAM" id="Phobius"/>
    </source>
</evidence>
<protein>
    <submittedName>
        <fullName evidence="8">Integral membrane protein</fullName>
    </submittedName>
</protein>
<feature type="transmembrane region" description="Helical" evidence="6">
    <location>
        <begin position="12"/>
        <end position="33"/>
    </location>
</feature>
<proteinExistence type="predicted"/>
<dbReference type="InterPro" id="IPR023845">
    <property type="entry name" value="DUF3817_TM"/>
</dbReference>
<evidence type="ECO:0000256" key="5">
    <source>
        <dbReference type="ARBA" id="ARBA00023136"/>
    </source>
</evidence>
<organism evidence="8 9">
    <name type="scientific">Garicola koreensis</name>
    <dbReference type="NCBI Taxonomy" id="1262554"/>
    <lineage>
        <taxon>Bacteria</taxon>
        <taxon>Bacillati</taxon>
        <taxon>Actinomycetota</taxon>
        <taxon>Actinomycetes</taxon>
        <taxon>Micrococcales</taxon>
        <taxon>Micrococcaceae</taxon>
        <taxon>Garicola</taxon>
    </lineage>
</organism>
<feature type="domain" description="DUF3817" evidence="7">
    <location>
        <begin position="8"/>
        <end position="93"/>
    </location>
</feature>
<dbReference type="GO" id="GO:0005886">
    <property type="term" value="C:plasma membrane"/>
    <property type="evidence" value="ECO:0007669"/>
    <property type="project" value="UniProtKB-SubCell"/>
</dbReference>
<dbReference type="NCBIfam" id="TIGR03954">
    <property type="entry name" value="integ_memb_HG"/>
    <property type="match status" value="1"/>
</dbReference>
<keyword evidence="4 6" id="KW-1133">Transmembrane helix</keyword>
<dbReference type="Pfam" id="PF12823">
    <property type="entry name" value="DUF3817"/>
    <property type="match status" value="1"/>
</dbReference>
<evidence type="ECO:0000256" key="4">
    <source>
        <dbReference type="ARBA" id="ARBA00022989"/>
    </source>
</evidence>
<comment type="caution">
    <text evidence="8">The sequence shown here is derived from an EMBL/GenBank/DDBJ whole genome shotgun (WGS) entry which is preliminary data.</text>
</comment>
<keyword evidence="9" id="KW-1185">Reference proteome</keyword>
<reference evidence="8 9" key="1">
    <citation type="submission" date="2020-08" db="EMBL/GenBank/DDBJ databases">
        <title>Sequencing the genomes of 1000 actinobacteria strains.</title>
        <authorList>
            <person name="Klenk H.-P."/>
        </authorList>
    </citation>
    <scope>NUCLEOTIDE SEQUENCE [LARGE SCALE GENOMIC DNA]</scope>
    <source>
        <strain evidence="8 9">DSM 28238</strain>
    </source>
</reference>
<feature type="transmembrane region" description="Helical" evidence="6">
    <location>
        <begin position="39"/>
        <end position="61"/>
    </location>
</feature>
<gene>
    <name evidence="8" type="ORF">FHX47_001584</name>
</gene>
<evidence type="ECO:0000259" key="7">
    <source>
        <dbReference type="Pfam" id="PF12823"/>
    </source>
</evidence>
<accession>A0A7W5TQN8</accession>
<evidence type="ECO:0000313" key="8">
    <source>
        <dbReference type="EMBL" id="MBB3667961.1"/>
    </source>
</evidence>
<dbReference type="PANTHER" id="PTHR40077:SF1">
    <property type="entry name" value="MEMBRANE PROTEIN"/>
    <property type="match status" value="1"/>
</dbReference>
<dbReference type="PANTHER" id="PTHR40077">
    <property type="entry name" value="MEMBRANE PROTEIN-RELATED"/>
    <property type="match status" value="1"/>
</dbReference>
<keyword evidence="5 6" id="KW-0472">Membrane</keyword>
<sequence length="151" mass="16499">MFSSPHALFRTFGIAEVISWTLLIGGLILRAAAGWDLAVTIGGGIHGFVFLAYGTTAVLVAKNQRWRPYPTTVAIVSAVVPYATIPVDIWLTRSSRLTGAWRLNATEDPRDQLWHDRLMRLVIRHPAQSLVVGFLAVAVVFTVLVVLGPPV</sequence>
<evidence type="ECO:0000256" key="1">
    <source>
        <dbReference type="ARBA" id="ARBA00004651"/>
    </source>
</evidence>
<dbReference type="EMBL" id="JACIBT010000005">
    <property type="protein sequence ID" value="MBB3667961.1"/>
    <property type="molecule type" value="Genomic_DNA"/>
</dbReference>
<dbReference type="AlphaFoldDB" id="A0A7W5TQN8"/>
<dbReference type="Proteomes" id="UP000547528">
    <property type="component" value="Unassembled WGS sequence"/>
</dbReference>
<keyword evidence="2" id="KW-1003">Cell membrane</keyword>
<feature type="transmembrane region" description="Helical" evidence="6">
    <location>
        <begin position="127"/>
        <end position="148"/>
    </location>
</feature>